<dbReference type="NCBIfam" id="TIGR01167">
    <property type="entry name" value="LPXTG_anchor"/>
    <property type="match status" value="1"/>
</dbReference>
<dbReference type="RefSeq" id="WP_274260739.1">
    <property type="nucleotide sequence ID" value="NZ_CP117884.1"/>
</dbReference>
<evidence type="ECO:0000313" key="9">
    <source>
        <dbReference type="EMBL" id="WDF82944.1"/>
    </source>
</evidence>
<protein>
    <submittedName>
        <fullName evidence="9">LPXTG cell wall anchor domain-containing protein</fullName>
    </submittedName>
</protein>
<name>A0ABY7WV59_9LACO</name>
<organism evidence="9 10">
    <name type="scientific">Lacticaseibacillus pabuli</name>
    <dbReference type="NCBI Taxonomy" id="3025672"/>
    <lineage>
        <taxon>Bacteria</taxon>
        <taxon>Bacillati</taxon>
        <taxon>Bacillota</taxon>
        <taxon>Bacilli</taxon>
        <taxon>Lactobacillales</taxon>
        <taxon>Lactobacillaceae</taxon>
        <taxon>Lacticaseibacillus</taxon>
    </lineage>
</organism>
<accession>A0ABY7WV59</accession>
<dbReference type="Pfam" id="PF00746">
    <property type="entry name" value="Gram_pos_anchor"/>
    <property type="match status" value="1"/>
</dbReference>
<keyword evidence="6" id="KW-1133">Transmembrane helix</keyword>
<evidence type="ECO:0000256" key="7">
    <source>
        <dbReference type="SAM" id="SignalP"/>
    </source>
</evidence>
<keyword evidence="3 7" id="KW-0732">Signal</keyword>
<evidence type="ECO:0000256" key="2">
    <source>
        <dbReference type="ARBA" id="ARBA00022525"/>
    </source>
</evidence>
<sequence>MKKIISSIILAMFAAVLLGGNHSVLADTAGNPTTAVTATTPSNNGGTPNTNKTPHIKIYNHGKTPHTPKGVLPQTGDQTRSWLTLSGFVLLISATFGIILKKRA</sequence>
<evidence type="ECO:0000256" key="6">
    <source>
        <dbReference type="SAM" id="Phobius"/>
    </source>
</evidence>
<evidence type="ECO:0000313" key="10">
    <source>
        <dbReference type="Proteomes" id="UP001220377"/>
    </source>
</evidence>
<keyword evidence="4" id="KW-0572">Peptidoglycan-anchor</keyword>
<feature type="region of interest" description="Disordered" evidence="5">
    <location>
        <begin position="35"/>
        <end position="71"/>
    </location>
</feature>
<keyword evidence="6" id="KW-0812">Transmembrane</keyword>
<feature type="chain" id="PRO_5045072247" evidence="7">
    <location>
        <begin position="27"/>
        <end position="104"/>
    </location>
</feature>
<gene>
    <name evidence="9" type="ORF">PQ472_01490</name>
</gene>
<evidence type="ECO:0000256" key="1">
    <source>
        <dbReference type="ARBA" id="ARBA00022512"/>
    </source>
</evidence>
<reference evidence="9 10" key="1">
    <citation type="submission" date="2023-02" db="EMBL/GenBank/DDBJ databases">
        <title>Genome sequence of Lacticaseibacillus sp. KACC 23028.</title>
        <authorList>
            <person name="Kim S."/>
            <person name="Heo J."/>
            <person name="Kwon S.-W."/>
        </authorList>
    </citation>
    <scope>NUCLEOTIDE SEQUENCE [LARGE SCALE GENOMIC DNA]</scope>
    <source>
        <strain evidence="9 10">KACC 23028</strain>
    </source>
</reference>
<dbReference type="EMBL" id="CP117884">
    <property type="protein sequence ID" value="WDF82944.1"/>
    <property type="molecule type" value="Genomic_DNA"/>
</dbReference>
<feature type="transmembrane region" description="Helical" evidence="6">
    <location>
        <begin position="82"/>
        <end position="100"/>
    </location>
</feature>
<dbReference type="InterPro" id="IPR019931">
    <property type="entry name" value="LPXTG_anchor"/>
</dbReference>
<feature type="compositionally biased region" description="Basic residues" evidence="5">
    <location>
        <begin position="54"/>
        <end position="66"/>
    </location>
</feature>
<proteinExistence type="predicted"/>
<keyword evidence="1" id="KW-0134">Cell wall</keyword>
<evidence type="ECO:0000259" key="8">
    <source>
        <dbReference type="Pfam" id="PF00746"/>
    </source>
</evidence>
<keyword evidence="6" id="KW-0472">Membrane</keyword>
<keyword evidence="10" id="KW-1185">Reference proteome</keyword>
<evidence type="ECO:0000256" key="3">
    <source>
        <dbReference type="ARBA" id="ARBA00022729"/>
    </source>
</evidence>
<keyword evidence="2" id="KW-0964">Secreted</keyword>
<feature type="compositionally biased region" description="Low complexity" evidence="5">
    <location>
        <begin position="37"/>
        <end position="53"/>
    </location>
</feature>
<evidence type="ECO:0000256" key="5">
    <source>
        <dbReference type="SAM" id="MobiDB-lite"/>
    </source>
</evidence>
<evidence type="ECO:0000256" key="4">
    <source>
        <dbReference type="ARBA" id="ARBA00023088"/>
    </source>
</evidence>
<feature type="domain" description="Gram-positive cocci surface proteins LPxTG" evidence="8">
    <location>
        <begin position="65"/>
        <end position="103"/>
    </location>
</feature>
<feature type="signal peptide" evidence="7">
    <location>
        <begin position="1"/>
        <end position="26"/>
    </location>
</feature>
<dbReference type="Proteomes" id="UP001220377">
    <property type="component" value="Chromosome"/>
</dbReference>